<feature type="repeat" description="WD" evidence="3">
    <location>
        <begin position="570"/>
        <end position="621"/>
    </location>
</feature>
<keyword evidence="4" id="KW-0175">Coiled coil</keyword>
<evidence type="ECO:0000256" key="4">
    <source>
        <dbReference type="SAM" id="Coils"/>
    </source>
</evidence>
<proteinExistence type="predicted"/>
<dbReference type="PROSITE" id="PS50294">
    <property type="entry name" value="WD_REPEATS_REGION"/>
    <property type="match status" value="4"/>
</dbReference>
<dbReference type="SUPFAM" id="SSF50978">
    <property type="entry name" value="WD40 repeat-like"/>
    <property type="match status" value="1"/>
</dbReference>
<feature type="repeat" description="WD" evidence="3">
    <location>
        <begin position="367"/>
        <end position="410"/>
    </location>
</feature>
<evidence type="ECO:0000256" key="1">
    <source>
        <dbReference type="ARBA" id="ARBA00022574"/>
    </source>
</evidence>
<name>X6NQ17_RETFI</name>
<protein>
    <submittedName>
        <fullName evidence="5">Uncharacterized protein</fullName>
    </submittedName>
</protein>
<sequence length="670" mass="78253">MATTSLTDFKYFHPFMRRSHQINRCVAIHLLYKYFNKKNKSKAKKGNMSKVEDEKRKKEQGLVETGVTPVSFSQQCFDRNWVSQLNKQEQISHLICLICKQVANNPVEINCHQHEDIDEALIAGENCLKQFLKDNNNSCPVQPHDGCQYYKAKAMQKLINELNVICRMQFKKDLETTGRNEEGQSDVDIVTICDFKGKIKDMNEHLNTSCALKVHNCWFKKIGCKYSCLDRDLKQHLVENIEQHFELVANTFKKLKHIIKQQQVYLFFDEIKQLKSEIQLNERRQIEDISKMNNNILTLKQELDNQLNEIEQLKKEIQFKNDQINQININNNNEDKKESDHNHQLLQSKSTSNFDLFRSSSKLLNTFTGHTNIVWSIDYSTLDGGQFIFSGSEDNTVCVWDVNSNKQIQLFDGHLSEVYCVKFSQYHRHNHRQNVICSSSNDKTIRFWDFKHNKQLQIFNGHTDSVCGIEFSSFNNGRYLCSGSYDTTIRLWDVETSKSLHVFKGHEDWVWCVDISPLQSNNNSDNKRHEDIVRSIKYGSNELRNTILSGSRDKSVRLWDIRSGEQTQVFNGHTNQIWAVEYSSFLIRHSDGFVGSNVICSGSHDNTIRFWDIRSNKKELYMIKGDQKEDNGIICLKFISFKKKEKHNEQKLNDINLCYGSRNGLIRVWG</sequence>
<dbReference type="PROSITE" id="PS00678">
    <property type="entry name" value="WD_REPEATS_1"/>
    <property type="match status" value="5"/>
</dbReference>
<feature type="coiled-coil region" evidence="4">
    <location>
        <begin position="289"/>
        <end position="330"/>
    </location>
</feature>
<evidence type="ECO:0000313" key="5">
    <source>
        <dbReference type="EMBL" id="ETO27447.1"/>
    </source>
</evidence>
<dbReference type="PANTHER" id="PTHR22847">
    <property type="entry name" value="WD40 REPEAT PROTEIN"/>
    <property type="match status" value="1"/>
</dbReference>
<dbReference type="PRINTS" id="PR00320">
    <property type="entry name" value="GPROTEINBRPT"/>
</dbReference>
<dbReference type="GO" id="GO:1990234">
    <property type="term" value="C:transferase complex"/>
    <property type="evidence" value="ECO:0007669"/>
    <property type="project" value="UniProtKB-ARBA"/>
</dbReference>
<dbReference type="SMART" id="SM00320">
    <property type="entry name" value="WD40"/>
    <property type="match status" value="6"/>
</dbReference>
<dbReference type="InterPro" id="IPR001680">
    <property type="entry name" value="WD40_rpt"/>
</dbReference>
<dbReference type="PROSITE" id="PS50082">
    <property type="entry name" value="WD_REPEATS_2"/>
    <property type="match status" value="5"/>
</dbReference>
<reference evidence="5 6" key="1">
    <citation type="journal article" date="2013" name="Curr. Biol.">
        <title>The Genome of the Foraminiferan Reticulomyxa filosa.</title>
        <authorList>
            <person name="Glockner G."/>
            <person name="Hulsmann N."/>
            <person name="Schleicher M."/>
            <person name="Noegel A.A."/>
            <person name="Eichinger L."/>
            <person name="Gallinger C."/>
            <person name="Pawlowski J."/>
            <person name="Sierra R."/>
            <person name="Euteneuer U."/>
            <person name="Pillet L."/>
            <person name="Moustafa A."/>
            <person name="Platzer M."/>
            <person name="Groth M."/>
            <person name="Szafranski K."/>
            <person name="Schliwa M."/>
        </authorList>
    </citation>
    <scope>NUCLEOTIDE SEQUENCE [LARGE SCALE GENOMIC DNA]</scope>
</reference>
<comment type="caution">
    <text evidence="5">The sequence shown here is derived from an EMBL/GenBank/DDBJ whole genome shotgun (WGS) entry which is preliminary data.</text>
</comment>
<dbReference type="InterPro" id="IPR036322">
    <property type="entry name" value="WD40_repeat_dom_sf"/>
</dbReference>
<evidence type="ECO:0000313" key="6">
    <source>
        <dbReference type="Proteomes" id="UP000023152"/>
    </source>
</evidence>
<dbReference type="InterPro" id="IPR019775">
    <property type="entry name" value="WD40_repeat_CS"/>
</dbReference>
<dbReference type="InterPro" id="IPR020472">
    <property type="entry name" value="WD40_PAC1"/>
</dbReference>
<evidence type="ECO:0000256" key="2">
    <source>
        <dbReference type="ARBA" id="ARBA00022737"/>
    </source>
</evidence>
<gene>
    <name evidence="5" type="ORF">RFI_09689</name>
</gene>
<dbReference type="InterPro" id="IPR015943">
    <property type="entry name" value="WD40/YVTN_repeat-like_dom_sf"/>
</dbReference>
<feature type="repeat" description="WD" evidence="3">
    <location>
        <begin position="411"/>
        <end position="458"/>
    </location>
</feature>
<dbReference type="CDD" id="cd00200">
    <property type="entry name" value="WD40"/>
    <property type="match status" value="1"/>
</dbReference>
<dbReference type="Pfam" id="PF00400">
    <property type="entry name" value="WD40"/>
    <property type="match status" value="6"/>
</dbReference>
<evidence type="ECO:0000256" key="3">
    <source>
        <dbReference type="PROSITE-ProRule" id="PRU00221"/>
    </source>
</evidence>
<accession>X6NQ17</accession>
<dbReference type="InterPro" id="IPR013083">
    <property type="entry name" value="Znf_RING/FYVE/PHD"/>
</dbReference>
<dbReference type="Proteomes" id="UP000023152">
    <property type="component" value="Unassembled WGS sequence"/>
</dbReference>
<feature type="repeat" description="WD" evidence="3">
    <location>
        <begin position="526"/>
        <end position="569"/>
    </location>
</feature>
<dbReference type="Gene3D" id="3.30.40.10">
    <property type="entry name" value="Zinc/RING finger domain, C3HC4 (zinc finger)"/>
    <property type="match status" value="1"/>
</dbReference>
<keyword evidence="1 3" id="KW-0853">WD repeat</keyword>
<dbReference type="EMBL" id="ASPP01007252">
    <property type="protein sequence ID" value="ETO27447.1"/>
    <property type="molecule type" value="Genomic_DNA"/>
</dbReference>
<dbReference type="AlphaFoldDB" id="X6NQ17"/>
<keyword evidence="2" id="KW-0677">Repeat</keyword>
<feature type="repeat" description="WD" evidence="3">
    <location>
        <begin position="459"/>
        <end position="502"/>
    </location>
</feature>
<organism evidence="5 6">
    <name type="scientific">Reticulomyxa filosa</name>
    <dbReference type="NCBI Taxonomy" id="46433"/>
    <lineage>
        <taxon>Eukaryota</taxon>
        <taxon>Sar</taxon>
        <taxon>Rhizaria</taxon>
        <taxon>Retaria</taxon>
        <taxon>Foraminifera</taxon>
        <taxon>Monothalamids</taxon>
        <taxon>Reticulomyxidae</taxon>
        <taxon>Reticulomyxa</taxon>
    </lineage>
</organism>
<dbReference type="Gene3D" id="2.130.10.10">
    <property type="entry name" value="YVTN repeat-like/Quinoprotein amine dehydrogenase"/>
    <property type="match status" value="2"/>
</dbReference>
<dbReference type="PANTHER" id="PTHR22847:SF637">
    <property type="entry name" value="WD REPEAT DOMAIN 5B"/>
    <property type="match status" value="1"/>
</dbReference>
<keyword evidence="6" id="KW-1185">Reference proteome</keyword>